<organism evidence="3 4">
    <name type="scientific">Platanthera guangdongensis</name>
    <dbReference type="NCBI Taxonomy" id="2320717"/>
    <lineage>
        <taxon>Eukaryota</taxon>
        <taxon>Viridiplantae</taxon>
        <taxon>Streptophyta</taxon>
        <taxon>Embryophyta</taxon>
        <taxon>Tracheophyta</taxon>
        <taxon>Spermatophyta</taxon>
        <taxon>Magnoliopsida</taxon>
        <taxon>Liliopsida</taxon>
        <taxon>Asparagales</taxon>
        <taxon>Orchidaceae</taxon>
        <taxon>Orchidoideae</taxon>
        <taxon>Orchideae</taxon>
        <taxon>Orchidinae</taxon>
        <taxon>Platanthera</taxon>
    </lineage>
</organism>
<keyword evidence="4" id="KW-1185">Reference proteome</keyword>
<gene>
    <name evidence="3" type="ORF">KSP40_PGU012357</name>
</gene>
<protein>
    <recommendedName>
        <fullName evidence="5">Neuroguidin</fullName>
    </recommendedName>
</protein>
<dbReference type="PANTHER" id="PTHR13237:SF9">
    <property type="entry name" value="NEUROGUIDIN"/>
    <property type="match status" value="1"/>
</dbReference>
<feature type="compositionally biased region" description="Basic residues" evidence="2">
    <location>
        <begin position="321"/>
        <end position="331"/>
    </location>
</feature>
<accession>A0ABR2MX36</accession>
<dbReference type="Proteomes" id="UP001412067">
    <property type="component" value="Unassembled WGS sequence"/>
</dbReference>
<evidence type="ECO:0000313" key="3">
    <source>
        <dbReference type="EMBL" id="KAK8968789.1"/>
    </source>
</evidence>
<reference evidence="3 4" key="1">
    <citation type="journal article" date="2022" name="Nat. Plants">
        <title>Genomes of leafy and leafless Platanthera orchids illuminate the evolution of mycoheterotrophy.</title>
        <authorList>
            <person name="Li M.H."/>
            <person name="Liu K.W."/>
            <person name="Li Z."/>
            <person name="Lu H.C."/>
            <person name="Ye Q.L."/>
            <person name="Zhang D."/>
            <person name="Wang J.Y."/>
            <person name="Li Y.F."/>
            <person name="Zhong Z.M."/>
            <person name="Liu X."/>
            <person name="Yu X."/>
            <person name="Liu D.K."/>
            <person name="Tu X.D."/>
            <person name="Liu B."/>
            <person name="Hao Y."/>
            <person name="Liao X.Y."/>
            <person name="Jiang Y.T."/>
            <person name="Sun W.H."/>
            <person name="Chen J."/>
            <person name="Chen Y.Q."/>
            <person name="Ai Y."/>
            <person name="Zhai J.W."/>
            <person name="Wu S.S."/>
            <person name="Zhou Z."/>
            <person name="Hsiao Y.Y."/>
            <person name="Wu W.L."/>
            <person name="Chen Y.Y."/>
            <person name="Lin Y.F."/>
            <person name="Hsu J.L."/>
            <person name="Li C.Y."/>
            <person name="Wang Z.W."/>
            <person name="Zhao X."/>
            <person name="Zhong W.Y."/>
            <person name="Ma X.K."/>
            <person name="Ma L."/>
            <person name="Huang J."/>
            <person name="Chen G.Z."/>
            <person name="Huang M.Z."/>
            <person name="Huang L."/>
            <person name="Peng D.H."/>
            <person name="Luo Y.B."/>
            <person name="Zou S.Q."/>
            <person name="Chen S.P."/>
            <person name="Lan S."/>
            <person name="Tsai W.C."/>
            <person name="Van de Peer Y."/>
            <person name="Liu Z.J."/>
        </authorList>
    </citation>
    <scope>NUCLEOTIDE SEQUENCE [LARGE SCALE GENOMIC DNA]</scope>
    <source>
        <strain evidence="3">Lor288</strain>
    </source>
</reference>
<dbReference type="InterPro" id="IPR007146">
    <property type="entry name" value="Sas10/Utp3/C1D"/>
</dbReference>
<evidence type="ECO:0000256" key="2">
    <source>
        <dbReference type="SAM" id="MobiDB-lite"/>
    </source>
</evidence>
<dbReference type="EMBL" id="JBBWWR010000003">
    <property type="protein sequence ID" value="KAK8968789.1"/>
    <property type="molecule type" value="Genomic_DNA"/>
</dbReference>
<feature type="coiled-coil region" evidence="1">
    <location>
        <begin position="191"/>
        <end position="218"/>
    </location>
</feature>
<feature type="region of interest" description="Disordered" evidence="2">
    <location>
        <begin position="304"/>
        <end position="331"/>
    </location>
</feature>
<name>A0ABR2MX36_9ASPA</name>
<dbReference type="Pfam" id="PF04000">
    <property type="entry name" value="Sas10_Utp3"/>
    <property type="match status" value="1"/>
</dbReference>
<comment type="caution">
    <text evidence="3">The sequence shown here is derived from an EMBL/GenBank/DDBJ whole genome shotgun (WGS) entry which is preliminary data.</text>
</comment>
<evidence type="ECO:0000313" key="4">
    <source>
        <dbReference type="Proteomes" id="UP001412067"/>
    </source>
</evidence>
<proteinExistence type="predicted"/>
<keyword evidence="1" id="KW-0175">Coiled coil</keyword>
<dbReference type="PANTHER" id="PTHR13237">
    <property type="entry name" value="SOMETHING ABOUT SILENCING PROTEIN 10-RELATED"/>
    <property type="match status" value="1"/>
</dbReference>
<evidence type="ECO:0008006" key="5">
    <source>
        <dbReference type="Google" id="ProtNLM"/>
    </source>
</evidence>
<evidence type="ECO:0000256" key="1">
    <source>
        <dbReference type="SAM" id="Coils"/>
    </source>
</evidence>
<sequence length="331" mass="38422">MVGQGDLSEGHLAKETSELITSLKEIKDRLDAVRSNVLALTQKVELNQLPTTEGMSYLETKHLLLLNYCQSIVYYVLRKAKGMSIEKHPVVRSLVENRLFLEKIRPIDKKLDYQVQKLIRAAADLTVQTIHSHEVQKGEESGEEDPLRYRSNHDMLVNKTSLVQQNGCGVYRPPKFAPTSMDDDKISKQEMQAIRSDKELLKQEKQAIRRDKELLRRTKQSSYMKEFMDDFEDRPEEVRQIVGSESKELSRYIARREEQSRQEEELFTRAPVTKREKKAEKYMKKSNGLLSLTDEIFNDFGTFPLEEKEKGGSPSKDSGGARKRFKRQKRH</sequence>